<evidence type="ECO:0000256" key="2">
    <source>
        <dbReference type="ARBA" id="ARBA00009807"/>
    </source>
</evidence>
<feature type="region of interest" description="Disordered" evidence="5">
    <location>
        <begin position="482"/>
        <end position="523"/>
    </location>
</feature>
<dbReference type="GO" id="GO:0003712">
    <property type="term" value="F:transcription coregulator activity"/>
    <property type="evidence" value="ECO:0007669"/>
    <property type="project" value="InterPro"/>
</dbReference>
<keyword evidence="4" id="KW-0539">Nucleus</keyword>
<evidence type="ECO:0000256" key="5">
    <source>
        <dbReference type="SAM" id="MobiDB-lite"/>
    </source>
</evidence>
<dbReference type="InterPro" id="IPR008626">
    <property type="entry name" value="Mediator_Med15_fun"/>
</dbReference>
<evidence type="ECO:0000313" key="8">
    <source>
        <dbReference type="EMBL" id="CCE82088.1"/>
    </source>
</evidence>
<dbReference type="HOGENOM" id="CLU_286370_0_0_1"/>
<feature type="compositionally biased region" description="Polar residues" evidence="5">
    <location>
        <begin position="315"/>
        <end position="327"/>
    </location>
</feature>
<feature type="compositionally biased region" description="Polar residues" evidence="5">
    <location>
        <begin position="340"/>
        <end position="376"/>
    </location>
</feature>
<name>G8YFY9_PICSO</name>
<feature type="compositionally biased region" description="Polar residues" evidence="5">
    <location>
        <begin position="975"/>
        <end position="988"/>
    </location>
</feature>
<sequence length="1100" mass="122398">MNMQQPNMNTWHAMYSVNDRQKIVQILTGTLSELQGNNFDAQKVANMAQEFEKFTFMKSKSREEYLMLIKQKVTQLRNTIRSHNSGGNNMGSGNQMMGQNMGSSVAQNMMGIGQQMGMGSQNMNYMQQQAPVRQQPSVLMQGQMRQGMPAQQRAPSQGQPMQPQQQPQQPQQGQKPSLPTQQQMQQLNNMIRNVPIPQALLAKIPNLPPNTNTWSQIFDLFQKKVIPSSSMPIIKEIHNTHIQLALRQHQQQKLNQLQSQRLSQQQLHQQSQQSQPSQPQPPSHQQQQAQQNHINMNVSNNPNPSKSATPVLGNASPTFNLNNLTPSQKQQFLQRQMQQRNAMASGNQNPNQSPVLHQQSTMPSSAGQGQIPGQTPQMQMNQMNQSSANKPPNFPVTPQDIMKYSADAMRLLTRLQANGQIQPNLDQAQKENFIHKYINHQKALLWKQKNGQAPNNLNAQMTNHSSNANQAQVQRRLQQDNGIGGISMPNTSQMHNQAQTTMGHPQPMVGNSSLGNRPPHVMDNQTQMNTMTSPLMQQRNLSSGGANMMPQSNDKTAKPDASTVSGLLPPLTEEMKLQLRQLIEEVSKTNVALKDMTMLLSQQEKNSVKESIVRISQQYANIDSVISYFFILTRNIEGTKRLIQMKYMTKNIMQKLQQGVILATPDLVEKLRSQYQKYFEFVKEQFNLRKQHLQQQRSQAAQVHQAPAASYPPQAQSQFINNQLRNGSIPQNVAGMPTIQESKQGAMNFGSANVWPNMMSPNNPQQQQQQQQKPPPQQQQPPQQQISSQQAMRNQRPSFANNAMMNNLSPVIPNQMPSVQGTPAAAGSFMAQKPPSRPAANKKAPAATPSSINGAPNRKRSAGRVGPQDTIPTPANNVITPASLANAIKTPNSMNTPQVPASHSNKNTPTEYSPNAQVKTTPNMGKSAEETVGDLLKDTSIDEVVMKRRSLSNVDPALFFRKALSNLLELDESTANGTASATNPSANGKQGKVKSPLSPENTPGEWTCEIKPSVIMSSFKQVDNIKDLADPDIIKVCAQIEESTAEGSMSNDAKRPLEEDDNDIENLFTEKKIKTDDIFDSVHQPINLEDWKSLMVSAMD</sequence>
<feature type="domain" description="Gal11 coactivator" evidence="7">
    <location>
        <begin position="180"/>
        <end position="256"/>
    </location>
</feature>
<feature type="region of interest" description="Disordered" evidence="5">
    <location>
        <begin position="749"/>
        <end position="926"/>
    </location>
</feature>
<feature type="compositionally biased region" description="Polar residues" evidence="5">
    <location>
        <begin position="889"/>
        <end position="924"/>
    </location>
</feature>
<dbReference type="InterPro" id="IPR036546">
    <property type="entry name" value="MED15_KIX"/>
</dbReference>
<organism evidence="8 9">
    <name type="scientific">Pichia sorbitophila (strain ATCC MYA-4447 / BCRC 22081 / CBS 7064 / NBRC 10061 / NRRL Y-12695)</name>
    <name type="common">Hybrid yeast</name>
    <dbReference type="NCBI Taxonomy" id="559304"/>
    <lineage>
        <taxon>Eukaryota</taxon>
        <taxon>Fungi</taxon>
        <taxon>Dikarya</taxon>
        <taxon>Ascomycota</taxon>
        <taxon>Saccharomycotina</taxon>
        <taxon>Pichiomycetes</taxon>
        <taxon>Debaryomycetaceae</taxon>
        <taxon>Millerozyma</taxon>
    </lineage>
</organism>
<dbReference type="InterPro" id="IPR036529">
    <property type="entry name" value="KIX_dom_sf"/>
</dbReference>
<dbReference type="GO" id="GO:0006357">
    <property type="term" value="P:regulation of transcription by RNA polymerase II"/>
    <property type="evidence" value="ECO:0007669"/>
    <property type="project" value="InterPro"/>
</dbReference>
<feature type="region of interest" description="Disordered" evidence="5">
    <location>
        <begin position="255"/>
        <end position="396"/>
    </location>
</feature>
<dbReference type="STRING" id="559304.G8YFY9"/>
<dbReference type="eggNOG" id="ENOG502QVXD">
    <property type="taxonomic scope" value="Eukaryota"/>
</dbReference>
<dbReference type="Pfam" id="PF16987">
    <property type="entry name" value="KIX_2"/>
    <property type="match status" value="1"/>
</dbReference>
<dbReference type="GO" id="GO:0016592">
    <property type="term" value="C:mediator complex"/>
    <property type="evidence" value="ECO:0007669"/>
    <property type="project" value="InterPro"/>
</dbReference>
<dbReference type="Gene3D" id="1.10.246.20">
    <property type="entry name" value="Coactivator CBP, KIX domain"/>
    <property type="match status" value="1"/>
</dbReference>
<dbReference type="FunCoup" id="G8YFY9">
    <property type="interactions" value="376"/>
</dbReference>
<protein>
    <recommendedName>
        <fullName evidence="3">Mediator of RNA polymerase II transcription subunit 15</fullName>
    </recommendedName>
</protein>
<feature type="compositionally biased region" description="Polar residues" evidence="5">
    <location>
        <begin position="870"/>
        <end position="880"/>
    </location>
</feature>
<dbReference type="OMA" id="QINLRRQ"/>
<dbReference type="Pfam" id="PF05397">
    <property type="entry name" value="Med15_fungi"/>
    <property type="match status" value="1"/>
</dbReference>
<dbReference type="Proteomes" id="UP000005222">
    <property type="component" value="Chromosome I"/>
</dbReference>
<feature type="domain" description="Mediator complex subunit 15 KIX" evidence="6">
    <location>
        <begin position="9"/>
        <end position="85"/>
    </location>
</feature>
<evidence type="ECO:0000259" key="6">
    <source>
        <dbReference type="Pfam" id="PF16987"/>
    </source>
</evidence>
<dbReference type="AlphaFoldDB" id="G8YFY9"/>
<feature type="compositionally biased region" description="Low complexity" evidence="5">
    <location>
        <begin position="328"/>
        <end position="339"/>
    </location>
</feature>
<keyword evidence="9" id="KW-1185">Reference proteome</keyword>
<accession>G8YFY9</accession>
<dbReference type="CDD" id="cd12191">
    <property type="entry name" value="gal11_coact"/>
    <property type="match status" value="1"/>
</dbReference>
<feature type="compositionally biased region" description="Low complexity" evidence="5">
    <location>
        <begin position="255"/>
        <end position="293"/>
    </location>
</feature>
<reference evidence="8 9" key="1">
    <citation type="journal article" date="2012" name="G3 (Bethesda)">
        <title>Pichia sorbitophila, an interspecies yeast hybrid reveals early steps of genome resolution following polyploidization.</title>
        <authorList>
            <person name="Leh Louis V."/>
            <person name="Despons L."/>
            <person name="Friedrich A."/>
            <person name="Martin T."/>
            <person name="Durrens P."/>
            <person name="Casaregola S."/>
            <person name="Neuveglise C."/>
            <person name="Fairhead C."/>
            <person name="Marck C."/>
            <person name="Cruz J.A."/>
            <person name="Straub M.L."/>
            <person name="Kugler V."/>
            <person name="Sacerdot C."/>
            <person name="Uzunov Z."/>
            <person name="Thierry A."/>
            <person name="Weiss S."/>
            <person name="Bleykasten C."/>
            <person name="De Montigny J."/>
            <person name="Jacques N."/>
            <person name="Jung P."/>
            <person name="Lemaire M."/>
            <person name="Mallet S."/>
            <person name="Morel G."/>
            <person name="Richard G.F."/>
            <person name="Sarkar A."/>
            <person name="Savel G."/>
            <person name="Schacherer J."/>
            <person name="Seret M.L."/>
            <person name="Talla E."/>
            <person name="Samson G."/>
            <person name="Jubin C."/>
            <person name="Poulain J."/>
            <person name="Vacherie B."/>
            <person name="Barbe V."/>
            <person name="Pelletier E."/>
            <person name="Sherman D.J."/>
            <person name="Westhof E."/>
            <person name="Weissenbach J."/>
            <person name="Baret P.V."/>
            <person name="Wincker P."/>
            <person name="Gaillardin C."/>
            <person name="Dujon B."/>
            <person name="Souciet J.L."/>
        </authorList>
    </citation>
    <scope>NUCLEOTIDE SEQUENCE [LARGE SCALE GENOMIC DNA]</scope>
    <source>
        <strain evidence="9">ATCC MYA-4447 / BCRC 22081 / CBS 7064 / NBRC 10061 / NRRL Y-12695</strain>
    </source>
</reference>
<evidence type="ECO:0000259" key="7">
    <source>
        <dbReference type="Pfam" id="PF18535"/>
    </source>
</evidence>
<gene>
    <name evidence="8" type="primary">Piso0_002784</name>
    <name evidence="8" type="ORF">GNLVRS01_PISO0I17740g</name>
</gene>
<dbReference type="InParanoid" id="G8YFY9"/>
<feature type="region of interest" description="Disordered" evidence="5">
    <location>
        <begin position="538"/>
        <end position="562"/>
    </location>
</feature>
<feature type="compositionally biased region" description="Polar residues" evidence="5">
    <location>
        <begin position="294"/>
        <end position="308"/>
    </location>
</feature>
<feature type="region of interest" description="Disordered" evidence="5">
    <location>
        <begin position="975"/>
        <end position="1005"/>
    </location>
</feature>
<dbReference type="EMBL" id="FO082051">
    <property type="protein sequence ID" value="CCE82088.1"/>
    <property type="molecule type" value="Genomic_DNA"/>
</dbReference>
<feature type="compositionally biased region" description="Polar residues" evidence="5">
    <location>
        <begin position="488"/>
        <end position="515"/>
    </location>
</feature>
<evidence type="ECO:0000256" key="4">
    <source>
        <dbReference type="ARBA" id="ARBA00023242"/>
    </source>
</evidence>
<dbReference type="OrthoDB" id="1938591at2759"/>
<dbReference type="Pfam" id="PF18535">
    <property type="entry name" value="Gal11_ABD1"/>
    <property type="match status" value="1"/>
</dbReference>
<feature type="region of interest" description="Disordered" evidence="5">
    <location>
        <begin position="140"/>
        <end position="182"/>
    </location>
</feature>
<proteinExistence type="inferred from homology"/>
<feature type="compositionally biased region" description="Polar residues" evidence="5">
    <location>
        <begin position="791"/>
        <end position="809"/>
    </location>
</feature>
<dbReference type="Gene3D" id="1.10.287.2920">
    <property type="match status" value="1"/>
</dbReference>
<feature type="compositionally biased region" description="Low complexity" evidence="5">
    <location>
        <begin position="157"/>
        <end position="174"/>
    </location>
</feature>
<comment type="subcellular location">
    <subcellularLocation>
        <location evidence="1">Nucleus</location>
    </subcellularLocation>
</comment>
<evidence type="ECO:0000256" key="1">
    <source>
        <dbReference type="ARBA" id="ARBA00004123"/>
    </source>
</evidence>
<evidence type="ECO:0000256" key="3">
    <source>
        <dbReference type="ARBA" id="ARBA00019613"/>
    </source>
</evidence>
<feature type="compositionally biased region" description="Low complexity" evidence="5">
    <location>
        <begin position="780"/>
        <end position="790"/>
    </location>
</feature>
<evidence type="ECO:0000313" key="9">
    <source>
        <dbReference type="Proteomes" id="UP000005222"/>
    </source>
</evidence>
<feature type="compositionally biased region" description="Low complexity" evidence="5">
    <location>
        <begin position="838"/>
        <end position="851"/>
    </location>
</feature>
<dbReference type="InterPro" id="IPR033789">
    <property type="entry name" value="Gal11_coact"/>
</dbReference>
<feature type="compositionally biased region" description="Polar residues" evidence="5">
    <location>
        <begin position="538"/>
        <end position="554"/>
    </location>
</feature>
<comment type="similarity">
    <text evidence="2">Belongs to the Mediator complex subunit 15 family.</text>
</comment>